<protein>
    <recommendedName>
        <fullName evidence="2">Glycosyltransferase 61 catalytic domain-containing protein</fullName>
    </recommendedName>
</protein>
<gene>
    <name evidence="3" type="ORF">TVAG_489890</name>
</gene>
<reference evidence="3" key="1">
    <citation type="submission" date="2006-10" db="EMBL/GenBank/DDBJ databases">
        <authorList>
            <person name="Amadeo P."/>
            <person name="Zhao Q."/>
            <person name="Wortman J."/>
            <person name="Fraser-Liggett C."/>
            <person name="Carlton J."/>
        </authorList>
    </citation>
    <scope>NUCLEOTIDE SEQUENCE</scope>
    <source>
        <strain evidence="3">G3</strain>
    </source>
</reference>
<organism evidence="3 4">
    <name type="scientific">Trichomonas vaginalis (strain ATCC PRA-98 / G3)</name>
    <dbReference type="NCBI Taxonomy" id="412133"/>
    <lineage>
        <taxon>Eukaryota</taxon>
        <taxon>Metamonada</taxon>
        <taxon>Parabasalia</taxon>
        <taxon>Trichomonadida</taxon>
        <taxon>Trichomonadidae</taxon>
        <taxon>Trichomonas</taxon>
    </lineage>
</organism>
<keyword evidence="4" id="KW-1185">Reference proteome</keyword>
<keyword evidence="1" id="KW-0175">Coiled coil</keyword>
<dbReference type="KEGG" id="tva:4750665"/>
<proteinExistence type="predicted"/>
<dbReference type="Proteomes" id="UP000001542">
    <property type="component" value="Unassembled WGS sequence"/>
</dbReference>
<dbReference type="VEuPathDB" id="TrichDB:TVAGG3_0238660"/>
<dbReference type="GO" id="GO:0016757">
    <property type="term" value="F:glycosyltransferase activity"/>
    <property type="evidence" value="ECO:0000318"/>
    <property type="project" value="GO_Central"/>
</dbReference>
<evidence type="ECO:0000256" key="1">
    <source>
        <dbReference type="SAM" id="Coils"/>
    </source>
</evidence>
<evidence type="ECO:0000259" key="2">
    <source>
        <dbReference type="Pfam" id="PF04577"/>
    </source>
</evidence>
<dbReference type="Pfam" id="PF04577">
    <property type="entry name" value="Glyco_transf_61"/>
    <property type="match status" value="1"/>
</dbReference>
<dbReference type="VEuPathDB" id="TrichDB:TVAG_489890"/>
<name>A2FQ78_TRIV3</name>
<evidence type="ECO:0000313" key="4">
    <source>
        <dbReference type="Proteomes" id="UP000001542"/>
    </source>
</evidence>
<feature type="domain" description="Glycosyltransferase 61 catalytic" evidence="2">
    <location>
        <begin position="60"/>
        <end position="234"/>
    </location>
</feature>
<dbReference type="AlphaFoldDB" id="A2FQ78"/>
<dbReference type="EMBL" id="DS113939">
    <property type="protein sequence ID" value="EAX92950.1"/>
    <property type="molecule type" value="Genomic_DNA"/>
</dbReference>
<feature type="coiled-coil region" evidence="1">
    <location>
        <begin position="176"/>
        <end position="203"/>
    </location>
</feature>
<dbReference type="RefSeq" id="XP_001305880.1">
    <property type="nucleotide sequence ID" value="XM_001305879.1"/>
</dbReference>
<sequence>MRSIVYVATYENTFLARIPAFYQIGILPHDEFYTDKLRLTHNTVGNCLYAVFYIQEYPMFGHLIHDFLASMMFVPEYVNKSGFTVIAPRSGKEIADIWCKYLGINANIVSLAENEQIQAAKLFLISGRKAAHSVTVGGIKRLRKYIEERLNLSNIIPTKYVLGNRPKSAYRSILHIDKLYESLKKINENFVLHENEFDNLEENAKFWSDIRIYVGPCGSNIYNSVFMRENTGLCLLFSHMDLPNVHLCITSNFYMIGLVQQCFRKDNFEKYDIQLFLRYVKSVIYCVDNKRWPSDIDIDSPLVSRFKYEYNDPLPDIKAFVGS</sequence>
<dbReference type="InterPro" id="IPR049625">
    <property type="entry name" value="Glyco_transf_61_cat"/>
</dbReference>
<reference evidence="3" key="2">
    <citation type="journal article" date="2007" name="Science">
        <title>Draft genome sequence of the sexually transmitted pathogen Trichomonas vaginalis.</title>
        <authorList>
            <person name="Carlton J.M."/>
            <person name="Hirt R.P."/>
            <person name="Silva J.C."/>
            <person name="Delcher A.L."/>
            <person name="Schatz M."/>
            <person name="Zhao Q."/>
            <person name="Wortman J.R."/>
            <person name="Bidwell S.L."/>
            <person name="Alsmark U.C.M."/>
            <person name="Besteiro S."/>
            <person name="Sicheritz-Ponten T."/>
            <person name="Noel C.J."/>
            <person name="Dacks J.B."/>
            <person name="Foster P.G."/>
            <person name="Simillion C."/>
            <person name="Van de Peer Y."/>
            <person name="Miranda-Saavedra D."/>
            <person name="Barton G.J."/>
            <person name="Westrop G.D."/>
            <person name="Mueller S."/>
            <person name="Dessi D."/>
            <person name="Fiori P.L."/>
            <person name="Ren Q."/>
            <person name="Paulsen I."/>
            <person name="Zhang H."/>
            <person name="Bastida-Corcuera F.D."/>
            <person name="Simoes-Barbosa A."/>
            <person name="Brown M.T."/>
            <person name="Hayes R.D."/>
            <person name="Mukherjee M."/>
            <person name="Okumura C.Y."/>
            <person name="Schneider R."/>
            <person name="Smith A.J."/>
            <person name="Vanacova S."/>
            <person name="Villalvazo M."/>
            <person name="Haas B.J."/>
            <person name="Pertea M."/>
            <person name="Feldblyum T.V."/>
            <person name="Utterback T.R."/>
            <person name="Shu C.L."/>
            <person name="Osoegawa K."/>
            <person name="de Jong P.J."/>
            <person name="Hrdy I."/>
            <person name="Horvathova L."/>
            <person name="Zubacova Z."/>
            <person name="Dolezal P."/>
            <person name="Malik S.B."/>
            <person name="Logsdon J.M. Jr."/>
            <person name="Henze K."/>
            <person name="Gupta A."/>
            <person name="Wang C.C."/>
            <person name="Dunne R.L."/>
            <person name="Upcroft J.A."/>
            <person name="Upcroft P."/>
            <person name="White O."/>
            <person name="Salzberg S.L."/>
            <person name="Tang P."/>
            <person name="Chiu C.-H."/>
            <person name="Lee Y.-S."/>
            <person name="Embley T.M."/>
            <person name="Coombs G.H."/>
            <person name="Mottram J.C."/>
            <person name="Tachezy J."/>
            <person name="Fraser-Liggett C.M."/>
            <person name="Johnson P.J."/>
        </authorList>
    </citation>
    <scope>NUCLEOTIDE SEQUENCE [LARGE SCALE GENOMIC DNA]</scope>
    <source>
        <strain evidence="3">G3</strain>
    </source>
</reference>
<dbReference type="InParanoid" id="A2FQ78"/>
<accession>A2FQ78</accession>
<evidence type="ECO:0000313" key="3">
    <source>
        <dbReference type="EMBL" id="EAX92950.1"/>
    </source>
</evidence>